<sequence length="115" mass="12910">MVTEMIATALRATTRATATIMVTTTFSRLPMPRTTLKSNGLPTTPPMEETHTPHMVDTRITWPTATTTTVPKRRLLLPLLLRPLLLLQAVRPRMVLWPLPPRPLRLARLLEATAP</sequence>
<dbReference type="AlphaFoldDB" id="A0A2T2NEK8"/>
<protein>
    <submittedName>
        <fullName evidence="2">Uncharacterized protein</fullName>
    </submittedName>
</protein>
<gene>
    <name evidence="2" type="ORF">BS50DRAFT_91589</name>
</gene>
<feature type="region of interest" description="Disordered" evidence="1">
    <location>
        <begin position="31"/>
        <end position="51"/>
    </location>
</feature>
<accession>A0A2T2NEK8</accession>
<dbReference type="EMBL" id="KZ678139">
    <property type="protein sequence ID" value="PSN63872.1"/>
    <property type="molecule type" value="Genomic_DNA"/>
</dbReference>
<proteinExistence type="predicted"/>
<reference evidence="2 3" key="1">
    <citation type="journal article" date="2018" name="Front. Microbiol.">
        <title>Genome-Wide Analysis of Corynespora cassiicola Leaf Fall Disease Putative Effectors.</title>
        <authorList>
            <person name="Lopez D."/>
            <person name="Ribeiro S."/>
            <person name="Label P."/>
            <person name="Fumanal B."/>
            <person name="Venisse J.S."/>
            <person name="Kohler A."/>
            <person name="de Oliveira R.R."/>
            <person name="Labutti K."/>
            <person name="Lipzen A."/>
            <person name="Lail K."/>
            <person name="Bauer D."/>
            <person name="Ohm R.A."/>
            <person name="Barry K.W."/>
            <person name="Spatafora J."/>
            <person name="Grigoriev I.V."/>
            <person name="Martin F.M."/>
            <person name="Pujade-Renaud V."/>
        </authorList>
    </citation>
    <scope>NUCLEOTIDE SEQUENCE [LARGE SCALE GENOMIC DNA]</scope>
    <source>
        <strain evidence="2 3">Philippines</strain>
    </source>
</reference>
<evidence type="ECO:0000313" key="2">
    <source>
        <dbReference type="EMBL" id="PSN63872.1"/>
    </source>
</evidence>
<organism evidence="2 3">
    <name type="scientific">Corynespora cassiicola Philippines</name>
    <dbReference type="NCBI Taxonomy" id="1448308"/>
    <lineage>
        <taxon>Eukaryota</taxon>
        <taxon>Fungi</taxon>
        <taxon>Dikarya</taxon>
        <taxon>Ascomycota</taxon>
        <taxon>Pezizomycotina</taxon>
        <taxon>Dothideomycetes</taxon>
        <taxon>Pleosporomycetidae</taxon>
        <taxon>Pleosporales</taxon>
        <taxon>Corynesporascaceae</taxon>
        <taxon>Corynespora</taxon>
    </lineage>
</organism>
<name>A0A2T2NEK8_CORCC</name>
<keyword evidence="3" id="KW-1185">Reference proteome</keyword>
<evidence type="ECO:0000313" key="3">
    <source>
        <dbReference type="Proteomes" id="UP000240883"/>
    </source>
</evidence>
<evidence type="ECO:0000256" key="1">
    <source>
        <dbReference type="SAM" id="MobiDB-lite"/>
    </source>
</evidence>
<dbReference type="Proteomes" id="UP000240883">
    <property type="component" value="Unassembled WGS sequence"/>
</dbReference>